<organism evidence="2 3">
    <name type="scientific">Jimgerdemannia flammicorona</name>
    <dbReference type="NCBI Taxonomy" id="994334"/>
    <lineage>
        <taxon>Eukaryota</taxon>
        <taxon>Fungi</taxon>
        <taxon>Fungi incertae sedis</taxon>
        <taxon>Mucoromycota</taxon>
        <taxon>Mucoromycotina</taxon>
        <taxon>Endogonomycetes</taxon>
        <taxon>Endogonales</taxon>
        <taxon>Endogonaceae</taxon>
        <taxon>Jimgerdemannia</taxon>
    </lineage>
</organism>
<dbReference type="AlphaFoldDB" id="A0A433QI73"/>
<protein>
    <submittedName>
        <fullName evidence="2">Uncharacterized protein</fullName>
    </submittedName>
</protein>
<reference evidence="2 3" key="1">
    <citation type="journal article" date="2018" name="New Phytol.">
        <title>Phylogenomics of Endogonaceae and evolution of mycorrhizas within Mucoromycota.</title>
        <authorList>
            <person name="Chang Y."/>
            <person name="Desiro A."/>
            <person name="Na H."/>
            <person name="Sandor L."/>
            <person name="Lipzen A."/>
            <person name="Clum A."/>
            <person name="Barry K."/>
            <person name="Grigoriev I.V."/>
            <person name="Martin F.M."/>
            <person name="Stajich J.E."/>
            <person name="Smith M.E."/>
            <person name="Bonito G."/>
            <person name="Spatafora J.W."/>
        </authorList>
    </citation>
    <scope>NUCLEOTIDE SEQUENCE [LARGE SCALE GENOMIC DNA]</scope>
    <source>
        <strain evidence="2 3">AD002</strain>
    </source>
</reference>
<dbReference type="Proteomes" id="UP000274822">
    <property type="component" value="Unassembled WGS sequence"/>
</dbReference>
<name>A0A433QI73_9FUNG</name>
<gene>
    <name evidence="2" type="ORF">BC938DRAFT_480558</name>
</gene>
<evidence type="ECO:0000256" key="1">
    <source>
        <dbReference type="SAM" id="MobiDB-lite"/>
    </source>
</evidence>
<accession>A0A433QI73</accession>
<proteinExistence type="predicted"/>
<feature type="compositionally biased region" description="Basic residues" evidence="1">
    <location>
        <begin position="90"/>
        <end position="106"/>
    </location>
</feature>
<dbReference type="EMBL" id="RBNJ01005082">
    <property type="protein sequence ID" value="RUS29520.1"/>
    <property type="molecule type" value="Genomic_DNA"/>
</dbReference>
<evidence type="ECO:0000313" key="2">
    <source>
        <dbReference type="EMBL" id="RUS29520.1"/>
    </source>
</evidence>
<evidence type="ECO:0000313" key="3">
    <source>
        <dbReference type="Proteomes" id="UP000274822"/>
    </source>
</evidence>
<comment type="caution">
    <text evidence="2">The sequence shown here is derived from an EMBL/GenBank/DDBJ whole genome shotgun (WGS) entry which is preliminary data.</text>
</comment>
<feature type="region of interest" description="Disordered" evidence="1">
    <location>
        <begin position="53"/>
        <end position="106"/>
    </location>
</feature>
<sequence>MFKYHLHYINATKRTQLFVAPSHLCIITTMRSFVVILLALGVLASSALAAPANAHKGKPNDFASKHVGKGKDHFSARKPHPVSVPPNRCPKGKLPKRHYRHCKKSM</sequence>
<keyword evidence="3" id="KW-1185">Reference proteome</keyword>